<name>A0A0F8YE62_9ZZZZ</name>
<dbReference type="AlphaFoldDB" id="A0A0F8YE62"/>
<sequence>KEAKREKRLDEQLDATLALARGGQKEPEFVGAVETPGTPAPGECDICGRTGLKRVKAHKSMAHKEV</sequence>
<gene>
    <name evidence="1" type="ORF">LCGC14_2830660</name>
</gene>
<evidence type="ECO:0000313" key="1">
    <source>
        <dbReference type="EMBL" id="KKK79723.1"/>
    </source>
</evidence>
<dbReference type="EMBL" id="LAZR01053898">
    <property type="protein sequence ID" value="KKK79723.1"/>
    <property type="molecule type" value="Genomic_DNA"/>
</dbReference>
<organism evidence="1">
    <name type="scientific">marine sediment metagenome</name>
    <dbReference type="NCBI Taxonomy" id="412755"/>
    <lineage>
        <taxon>unclassified sequences</taxon>
        <taxon>metagenomes</taxon>
        <taxon>ecological metagenomes</taxon>
    </lineage>
</organism>
<accession>A0A0F8YE62</accession>
<feature type="non-terminal residue" evidence="1">
    <location>
        <position position="1"/>
    </location>
</feature>
<protein>
    <submittedName>
        <fullName evidence="1">Uncharacterized protein</fullName>
    </submittedName>
</protein>
<comment type="caution">
    <text evidence="1">The sequence shown here is derived from an EMBL/GenBank/DDBJ whole genome shotgun (WGS) entry which is preliminary data.</text>
</comment>
<proteinExistence type="predicted"/>
<reference evidence="1" key="1">
    <citation type="journal article" date="2015" name="Nature">
        <title>Complex archaea that bridge the gap between prokaryotes and eukaryotes.</title>
        <authorList>
            <person name="Spang A."/>
            <person name="Saw J.H."/>
            <person name="Jorgensen S.L."/>
            <person name="Zaremba-Niedzwiedzka K."/>
            <person name="Martijn J."/>
            <person name="Lind A.E."/>
            <person name="van Eijk R."/>
            <person name="Schleper C."/>
            <person name="Guy L."/>
            <person name="Ettema T.J."/>
        </authorList>
    </citation>
    <scope>NUCLEOTIDE SEQUENCE</scope>
</reference>